<keyword evidence="1" id="KW-0472">Membrane</keyword>
<dbReference type="PANTHER" id="PTHR40106:SF1">
    <property type="entry name" value="INNER MEMBRANE PROTEIN RCLC"/>
    <property type="match status" value="1"/>
</dbReference>
<feature type="transmembrane region" description="Helical" evidence="1">
    <location>
        <begin position="89"/>
        <end position="109"/>
    </location>
</feature>
<keyword evidence="1" id="KW-1133">Transmembrane helix</keyword>
<dbReference type="InterPro" id="IPR016865">
    <property type="entry name" value="RclC"/>
</dbReference>
<keyword evidence="3" id="KW-1185">Reference proteome</keyword>
<dbReference type="PIRSF" id="PIRSF028065">
    <property type="entry name" value="UCP028065"/>
    <property type="match status" value="1"/>
</dbReference>
<dbReference type="EMBL" id="JAGETZ010000015">
    <property type="protein sequence ID" value="MBO2012139.1"/>
    <property type="molecule type" value="Genomic_DNA"/>
</dbReference>
<protein>
    <submittedName>
        <fullName evidence="2">YkgB family protein</fullName>
    </submittedName>
</protein>
<proteinExistence type="predicted"/>
<evidence type="ECO:0000313" key="2">
    <source>
        <dbReference type="EMBL" id="MBO2012139.1"/>
    </source>
</evidence>
<dbReference type="RefSeq" id="WP_208177907.1">
    <property type="nucleotide sequence ID" value="NZ_JAGETZ010000015.1"/>
</dbReference>
<dbReference type="Pfam" id="PF04224">
    <property type="entry name" value="DUF417"/>
    <property type="match status" value="1"/>
</dbReference>
<sequence>MIRQLFRCAAGLQEAGMHLCRMGLIVVLLWIGALKLVPYEAVSIVPFVANSPVMSFFYHYKAPAYKLYLNKEGERKPANTAWHHANHTYAFAAGLGAVIVMIGLMIALYPVLPQVSALGSLLCFGMSLVTLSFLVTTPEAWVPALGDAQHGFPYLSGAGRLVLKDTIMMGASLVTMAQAARSFLLRPAN</sequence>
<dbReference type="InterPro" id="IPR007339">
    <property type="entry name" value="RclC-like"/>
</dbReference>
<gene>
    <name evidence="2" type="ORF">J4E00_23945</name>
</gene>
<organism evidence="2 3">
    <name type="scientific">Hymenobacter negativus</name>
    <dbReference type="NCBI Taxonomy" id="2795026"/>
    <lineage>
        <taxon>Bacteria</taxon>
        <taxon>Pseudomonadati</taxon>
        <taxon>Bacteroidota</taxon>
        <taxon>Cytophagia</taxon>
        <taxon>Cytophagales</taxon>
        <taxon>Hymenobacteraceae</taxon>
        <taxon>Hymenobacter</taxon>
    </lineage>
</organism>
<dbReference type="Proteomes" id="UP000664369">
    <property type="component" value="Unassembled WGS sequence"/>
</dbReference>
<evidence type="ECO:0000256" key="1">
    <source>
        <dbReference type="SAM" id="Phobius"/>
    </source>
</evidence>
<feature type="transmembrane region" description="Helical" evidence="1">
    <location>
        <begin position="20"/>
        <end position="37"/>
    </location>
</feature>
<dbReference type="PANTHER" id="PTHR40106">
    <property type="entry name" value="INNER MEMBRANE PROTEIN RCLC"/>
    <property type="match status" value="1"/>
</dbReference>
<name>A0ABS3QLJ4_9BACT</name>
<keyword evidence="1" id="KW-0812">Transmembrane</keyword>
<comment type="caution">
    <text evidence="2">The sequence shown here is derived from an EMBL/GenBank/DDBJ whole genome shotgun (WGS) entry which is preliminary data.</text>
</comment>
<evidence type="ECO:0000313" key="3">
    <source>
        <dbReference type="Proteomes" id="UP000664369"/>
    </source>
</evidence>
<accession>A0ABS3QLJ4</accession>
<reference evidence="2 3" key="1">
    <citation type="submission" date="2021-03" db="EMBL/GenBank/DDBJ databases">
        <authorList>
            <person name="Kim M.K."/>
        </authorList>
    </citation>
    <scope>NUCLEOTIDE SEQUENCE [LARGE SCALE GENOMIC DNA]</scope>
    <source>
        <strain evidence="2 3">BT442</strain>
    </source>
</reference>
<feature type="transmembrane region" description="Helical" evidence="1">
    <location>
        <begin position="115"/>
        <end position="135"/>
    </location>
</feature>